<feature type="non-terminal residue" evidence="2">
    <location>
        <position position="544"/>
    </location>
</feature>
<accession>A0A9P8GID2</accession>
<evidence type="ECO:0008006" key="4">
    <source>
        <dbReference type="Google" id="ProtNLM"/>
    </source>
</evidence>
<feature type="compositionally biased region" description="Acidic residues" evidence="1">
    <location>
        <begin position="509"/>
        <end position="544"/>
    </location>
</feature>
<comment type="caution">
    <text evidence="2">The sequence shown here is derived from an EMBL/GenBank/DDBJ whole genome shotgun (WGS) entry which is preliminary data.</text>
</comment>
<dbReference type="Proteomes" id="UP000767238">
    <property type="component" value="Unassembled WGS sequence"/>
</dbReference>
<protein>
    <recommendedName>
        <fullName evidence="4">F-box domain-containing protein</fullName>
    </recommendedName>
</protein>
<name>A0A9P8GID2_AURME</name>
<reference evidence="2" key="1">
    <citation type="journal article" date="2021" name="J Fungi (Basel)">
        <title>Virulence traits and population genomics of the black yeast Aureobasidium melanogenum.</title>
        <authorList>
            <person name="Cernosa A."/>
            <person name="Sun X."/>
            <person name="Gostincar C."/>
            <person name="Fang C."/>
            <person name="Gunde-Cimerman N."/>
            <person name="Song Z."/>
        </authorList>
    </citation>
    <scope>NUCLEOTIDE SEQUENCE</scope>
    <source>
        <strain evidence="2">EXF-8016</strain>
    </source>
</reference>
<dbReference type="AlphaFoldDB" id="A0A9P8GID2"/>
<dbReference type="OrthoDB" id="2520703at2759"/>
<dbReference type="InterPro" id="IPR032675">
    <property type="entry name" value="LRR_dom_sf"/>
</dbReference>
<organism evidence="2 3">
    <name type="scientific">Aureobasidium melanogenum</name>
    <name type="common">Aureobasidium pullulans var. melanogenum</name>
    <dbReference type="NCBI Taxonomy" id="46634"/>
    <lineage>
        <taxon>Eukaryota</taxon>
        <taxon>Fungi</taxon>
        <taxon>Dikarya</taxon>
        <taxon>Ascomycota</taxon>
        <taxon>Pezizomycotina</taxon>
        <taxon>Dothideomycetes</taxon>
        <taxon>Dothideomycetidae</taxon>
        <taxon>Dothideales</taxon>
        <taxon>Saccotheciaceae</taxon>
        <taxon>Aureobasidium</taxon>
    </lineage>
</organism>
<evidence type="ECO:0000256" key="1">
    <source>
        <dbReference type="SAM" id="MobiDB-lite"/>
    </source>
</evidence>
<dbReference type="EMBL" id="JAHFYH010000017">
    <property type="protein sequence ID" value="KAH0224777.1"/>
    <property type="molecule type" value="Genomic_DNA"/>
</dbReference>
<proteinExistence type="predicted"/>
<dbReference type="Gene3D" id="3.80.10.10">
    <property type="entry name" value="Ribonuclease Inhibitor"/>
    <property type="match status" value="1"/>
</dbReference>
<evidence type="ECO:0000313" key="2">
    <source>
        <dbReference type="EMBL" id="KAH0224777.1"/>
    </source>
</evidence>
<reference evidence="2" key="2">
    <citation type="submission" date="2021-08" db="EMBL/GenBank/DDBJ databases">
        <authorList>
            <person name="Gostincar C."/>
            <person name="Sun X."/>
            <person name="Song Z."/>
            <person name="Gunde-Cimerman N."/>
        </authorList>
    </citation>
    <scope>NUCLEOTIDE SEQUENCE</scope>
    <source>
        <strain evidence="2">EXF-8016</strain>
    </source>
</reference>
<gene>
    <name evidence="2" type="ORF">KCV03_g3317</name>
</gene>
<feature type="region of interest" description="Disordered" evidence="1">
    <location>
        <begin position="500"/>
        <end position="544"/>
    </location>
</feature>
<dbReference type="SUPFAM" id="SSF52047">
    <property type="entry name" value="RNI-like"/>
    <property type="match status" value="1"/>
</dbReference>
<evidence type="ECO:0000313" key="3">
    <source>
        <dbReference type="Proteomes" id="UP000767238"/>
    </source>
</evidence>
<sequence length="544" mass="62940">MVHFPNEIWLGVANYLKLPTDVCKRKNEAVSEDESITQQTLISLCLVSKQFRTIFQPQLYRNFVKHQRPAAKDRLLKPDSEWQHRYYQQDERSFRITRKQTKLESFLVTIIHRPDLAAMVKHLRIGSFSDNNCLPICLKQLYERVPLHKAVSCAFVDALRSFKGFGRFGNRFRRFWEKHLWDGNEGAEVALLLTLLPNLHSLRYDSRSGSLNLFVDELFSTILGPSPKSWILKPARGKLHKHPVELQSSIPQPSQILPVLRVLDVWSFAGYTVPLDSVMHLLSQPFITSFNARGLFGNDPFLSFQPGITFASLRHLQLVRCVLNGRGLEGILKRCTKLQSLVVNIRSQEALWHTPLITSHFDALQHMTDTLECLTLILPEHDTAVHLDLKSFTKLRYIHVDMPTLTVNHEDPPYIHELLPTSIEKIIIRKTWGWIKPHIDRLVDEMTAYRKFPALRILKIHTIPGGNLSYLKEGLEYTKELARELDLRLEIEDDPIERDSWRWGHDDLESGPDLDSDQEDSDDQDEGGPDEDDQDEVEDDEIEQ</sequence>